<dbReference type="InterPro" id="IPR010846">
    <property type="entry name" value="AmiA-like"/>
</dbReference>
<protein>
    <submittedName>
        <fullName evidence="1">DUF1460 domain-containing protein</fullName>
    </submittedName>
</protein>
<dbReference type="InterPro" id="IPR038765">
    <property type="entry name" value="Papain-like_cys_pep_sf"/>
</dbReference>
<dbReference type="Gene3D" id="2.30.260.10">
    <property type="entry name" value="putative xylanase like domain"/>
    <property type="match status" value="1"/>
</dbReference>
<organism evidence="1">
    <name type="scientific">Thermodesulfovibrio aggregans</name>
    <dbReference type="NCBI Taxonomy" id="86166"/>
    <lineage>
        <taxon>Bacteria</taxon>
        <taxon>Pseudomonadati</taxon>
        <taxon>Nitrospirota</taxon>
        <taxon>Thermodesulfovibrionia</taxon>
        <taxon>Thermodesulfovibrionales</taxon>
        <taxon>Thermodesulfovibrionaceae</taxon>
        <taxon>Thermodesulfovibrio</taxon>
    </lineage>
</organism>
<dbReference type="Pfam" id="PF07313">
    <property type="entry name" value="AmiA-like"/>
    <property type="match status" value="1"/>
</dbReference>
<dbReference type="SUPFAM" id="SSF54001">
    <property type="entry name" value="Cysteine proteinases"/>
    <property type="match status" value="1"/>
</dbReference>
<gene>
    <name evidence="1" type="ORF">ENV75_02310</name>
</gene>
<dbReference type="AlphaFoldDB" id="A0A7C4ENH6"/>
<reference evidence="1" key="1">
    <citation type="journal article" date="2020" name="mSystems">
        <title>Genome- and Community-Level Interaction Insights into Carbon Utilization and Element Cycling Functions of Hydrothermarchaeota in Hydrothermal Sediment.</title>
        <authorList>
            <person name="Zhou Z."/>
            <person name="Liu Y."/>
            <person name="Xu W."/>
            <person name="Pan J."/>
            <person name="Luo Z.H."/>
            <person name="Li M."/>
        </authorList>
    </citation>
    <scope>NUCLEOTIDE SEQUENCE [LARGE SCALE GENOMIC DNA]</scope>
    <source>
        <strain evidence="1">SpSt-788</strain>
    </source>
</reference>
<sequence>MIFKRGKIDIEQIFYKIASFSGIRKIDEISKYFLGTPYKKNSLIGSFQKEQLVVDFEGVDCMSFIEYVESLRLSFNFESFIENLKTVRYFDSIVNFEKRRHFFTDWKYLKSVKDATDEIGKENVKKVMKELNKKNEGFWIEGLPVKKRTITYIPVECIEKIAFSLNTGDYCGFYTSKLGLDVVHTGIIIKDENFIMLRHASSISGMVVEEDFLSYSKNKEGIIIFRPLD</sequence>
<comment type="caution">
    <text evidence="1">The sequence shown here is derived from an EMBL/GenBank/DDBJ whole genome shotgun (WGS) entry which is preliminary data.</text>
</comment>
<name>A0A7C4ENH6_9BACT</name>
<dbReference type="EMBL" id="DTHO01000022">
    <property type="protein sequence ID" value="HGG99270.1"/>
    <property type="molecule type" value="Genomic_DNA"/>
</dbReference>
<proteinExistence type="predicted"/>
<dbReference type="Gene3D" id="1.10.3670.10">
    <property type="entry name" value="Putative xylanase like domain"/>
    <property type="match status" value="1"/>
</dbReference>
<accession>A0A7C4ENH6</accession>
<evidence type="ECO:0000313" key="1">
    <source>
        <dbReference type="EMBL" id="HGG99270.1"/>
    </source>
</evidence>